<dbReference type="Gene3D" id="1.20.272.10">
    <property type="match status" value="1"/>
</dbReference>
<evidence type="ECO:0000313" key="7">
    <source>
        <dbReference type="Proteomes" id="UP001482455"/>
    </source>
</evidence>
<dbReference type="Gene3D" id="3.40.50.300">
    <property type="entry name" value="P-loop containing nucleotide triphosphate hydrolases"/>
    <property type="match status" value="1"/>
</dbReference>
<dbReference type="InterPro" id="IPR027417">
    <property type="entry name" value="P-loop_NTPase"/>
</dbReference>
<keyword evidence="2" id="KW-0235">DNA replication</keyword>
<feature type="domain" description="AAA+ ATPase" evidence="5">
    <location>
        <begin position="38"/>
        <end position="197"/>
    </location>
</feature>
<dbReference type="FunFam" id="1.10.8.60:FF:000012">
    <property type="entry name" value="Replication factor C subunit 4"/>
    <property type="match status" value="1"/>
</dbReference>
<dbReference type="InterPro" id="IPR008921">
    <property type="entry name" value="DNA_pol3_clamp-load_cplx_C"/>
</dbReference>
<dbReference type="AlphaFoldDB" id="A0AAW3ADP2"/>
<dbReference type="Pfam" id="PF00004">
    <property type="entry name" value="AAA"/>
    <property type="match status" value="1"/>
</dbReference>
<comment type="similarity">
    <text evidence="1">Belongs to the activator 1 small subunits family.</text>
</comment>
<dbReference type="GO" id="GO:0016887">
    <property type="term" value="F:ATP hydrolysis activity"/>
    <property type="evidence" value="ECO:0007669"/>
    <property type="project" value="InterPro"/>
</dbReference>
<dbReference type="EMBL" id="JBAMZL010000029">
    <property type="protein sequence ID" value="KAL0502608.1"/>
    <property type="molecule type" value="Genomic_DNA"/>
</dbReference>
<dbReference type="Gene3D" id="1.10.8.60">
    <property type="match status" value="1"/>
</dbReference>
<dbReference type="CDD" id="cd00009">
    <property type="entry name" value="AAA"/>
    <property type="match status" value="1"/>
</dbReference>
<sequence length="360" mass="39469">MSIVSTPWVEKYRPQTVTDIVGNTEAISRLQVIAKEGNLPNLLLCGPPGTGKTTSMLCLARDLLLQSTDASSAGTSLGGSTKDILKDAVLELNASDDRGLDVVREKIKLFAQTKKTLPKKFFSTGEGPTKDEHVVHLHKIVLLDEADSMTPAAQQALRRTMELHSSTTRFAFACNNSSKIIEPIQSRCAVVRFKKLSDADILKRLVYVIQQESVSYTDDGLEALLYLAEGDLRQALNSLQATHTGYGLVNADNVFKVCDQPHPVLVENIITACITKRSIDEAHKEMNRLLNRGYAPVDVIATFFKVVQTNARLFRSELQQLEVLKIVGETTMRIAEGVGTSLQLAAMLARMITAVENTAS</sequence>
<dbReference type="GO" id="GO:0006281">
    <property type="term" value="P:DNA repair"/>
    <property type="evidence" value="ECO:0007669"/>
    <property type="project" value="TreeGrafter"/>
</dbReference>
<comment type="caution">
    <text evidence="6">The sequence shown here is derived from an EMBL/GenBank/DDBJ whole genome shotgun (WGS) entry which is preliminary data.</text>
</comment>
<dbReference type="GO" id="GO:0005634">
    <property type="term" value="C:nucleus"/>
    <property type="evidence" value="ECO:0007669"/>
    <property type="project" value="TreeGrafter"/>
</dbReference>
<keyword evidence="7" id="KW-1185">Reference proteome</keyword>
<dbReference type="PANTHER" id="PTHR11669">
    <property type="entry name" value="REPLICATION FACTOR C / DNA POLYMERASE III GAMMA-TAU SUBUNIT"/>
    <property type="match status" value="1"/>
</dbReference>
<dbReference type="GO" id="GO:0005524">
    <property type="term" value="F:ATP binding"/>
    <property type="evidence" value="ECO:0007669"/>
    <property type="project" value="UniProtKB-KW"/>
</dbReference>
<evidence type="ECO:0000313" key="6">
    <source>
        <dbReference type="EMBL" id="KAL0502608.1"/>
    </source>
</evidence>
<organism evidence="6 7">
    <name type="scientific">Leishmania utingensis</name>
    <dbReference type="NCBI Taxonomy" id="653362"/>
    <lineage>
        <taxon>Eukaryota</taxon>
        <taxon>Discoba</taxon>
        <taxon>Euglenozoa</taxon>
        <taxon>Kinetoplastea</taxon>
        <taxon>Metakinetoplastina</taxon>
        <taxon>Trypanosomatida</taxon>
        <taxon>Trypanosomatidae</taxon>
        <taxon>Leishmaniinae</taxon>
        <taxon>Leishmania</taxon>
    </lineage>
</organism>
<reference evidence="6 7" key="1">
    <citation type="submission" date="2024-02" db="EMBL/GenBank/DDBJ databases">
        <title>FIRST GENOME SEQUENCES OF Leishmania (Viannia) shawi, Leishmania (Viannia) lindenbergi AND Leishmania (Viannia) utingensis.</title>
        <authorList>
            <person name="Resadore F."/>
            <person name="Custodio M.G.F."/>
            <person name="Boite M.C."/>
            <person name="Cupolillo E."/>
            <person name="Ferreira G.E.M."/>
        </authorList>
    </citation>
    <scope>NUCLEOTIDE SEQUENCE [LARGE SCALE GENOMIC DNA]</scope>
    <source>
        <strain evidence="6 7">ITUB/BR/1977/M4964</strain>
    </source>
</reference>
<dbReference type="CDD" id="cd18140">
    <property type="entry name" value="HLD_clamp_RFC"/>
    <property type="match status" value="1"/>
</dbReference>
<evidence type="ECO:0000256" key="3">
    <source>
        <dbReference type="ARBA" id="ARBA00022741"/>
    </source>
</evidence>
<dbReference type="Pfam" id="PF08542">
    <property type="entry name" value="Rep_fac_C"/>
    <property type="match status" value="1"/>
</dbReference>
<keyword evidence="3" id="KW-0547">Nucleotide-binding</keyword>
<dbReference type="SMART" id="SM00382">
    <property type="entry name" value="AAA"/>
    <property type="match status" value="1"/>
</dbReference>
<name>A0AAW3ADP2_9TRYP</name>
<dbReference type="SUPFAM" id="SSF52540">
    <property type="entry name" value="P-loop containing nucleoside triphosphate hydrolases"/>
    <property type="match status" value="1"/>
</dbReference>
<dbReference type="GO" id="GO:0003689">
    <property type="term" value="F:DNA clamp loader activity"/>
    <property type="evidence" value="ECO:0007669"/>
    <property type="project" value="TreeGrafter"/>
</dbReference>
<dbReference type="Proteomes" id="UP001482455">
    <property type="component" value="Unassembled WGS sequence"/>
</dbReference>
<dbReference type="InterPro" id="IPR003959">
    <property type="entry name" value="ATPase_AAA_core"/>
</dbReference>
<evidence type="ECO:0000256" key="2">
    <source>
        <dbReference type="ARBA" id="ARBA00022705"/>
    </source>
</evidence>
<accession>A0AAW3ADP2</accession>
<dbReference type="NCBIfam" id="NF001679">
    <property type="entry name" value="PRK00440.1"/>
    <property type="match status" value="1"/>
</dbReference>
<evidence type="ECO:0000259" key="5">
    <source>
        <dbReference type="SMART" id="SM00382"/>
    </source>
</evidence>
<evidence type="ECO:0000256" key="1">
    <source>
        <dbReference type="ARBA" id="ARBA00005378"/>
    </source>
</evidence>
<evidence type="ECO:0000256" key="4">
    <source>
        <dbReference type="ARBA" id="ARBA00022840"/>
    </source>
</evidence>
<dbReference type="SUPFAM" id="SSF48019">
    <property type="entry name" value="post-AAA+ oligomerization domain-like"/>
    <property type="match status" value="1"/>
</dbReference>
<gene>
    <name evidence="6" type="ORF">Q4I30_004994</name>
</gene>
<dbReference type="InterPro" id="IPR050238">
    <property type="entry name" value="DNA_Rep/Repair_Clamp_Loader"/>
</dbReference>
<dbReference type="GO" id="GO:0003677">
    <property type="term" value="F:DNA binding"/>
    <property type="evidence" value="ECO:0007669"/>
    <property type="project" value="InterPro"/>
</dbReference>
<dbReference type="GO" id="GO:0005663">
    <property type="term" value="C:DNA replication factor C complex"/>
    <property type="evidence" value="ECO:0007669"/>
    <property type="project" value="TreeGrafter"/>
</dbReference>
<dbReference type="InterPro" id="IPR047854">
    <property type="entry name" value="RFC_lid"/>
</dbReference>
<keyword evidence="4" id="KW-0067">ATP-binding</keyword>
<protein>
    <submittedName>
        <fullName evidence="6">Rad17 P-loop domain/DNA polymerase III, delta subunit/AAA domain</fullName>
    </submittedName>
</protein>
<dbReference type="PANTHER" id="PTHR11669:SF5">
    <property type="entry name" value="REPLICATION FACTOR C SUBUNIT 2"/>
    <property type="match status" value="1"/>
</dbReference>
<dbReference type="GO" id="GO:0006261">
    <property type="term" value="P:DNA-templated DNA replication"/>
    <property type="evidence" value="ECO:0007669"/>
    <property type="project" value="TreeGrafter"/>
</dbReference>
<dbReference type="FunFam" id="1.20.272.10:FF:000015">
    <property type="entry name" value="Replication factor C subunit 4"/>
    <property type="match status" value="1"/>
</dbReference>
<dbReference type="FunFam" id="3.40.50.300:FF:002477">
    <property type="entry name" value="Putative replication factor C, subunit 4"/>
    <property type="match status" value="1"/>
</dbReference>
<dbReference type="InterPro" id="IPR003593">
    <property type="entry name" value="AAA+_ATPase"/>
</dbReference>
<proteinExistence type="inferred from homology"/>
<dbReference type="InterPro" id="IPR013748">
    <property type="entry name" value="Rep_factorC_C"/>
</dbReference>